<dbReference type="Pfam" id="PF03739">
    <property type="entry name" value="LptF_LptG"/>
    <property type="match status" value="1"/>
</dbReference>
<evidence type="ECO:0000256" key="1">
    <source>
        <dbReference type="ARBA" id="ARBA00002265"/>
    </source>
</evidence>
<dbReference type="KEGG" id="bsan:CHH28_15165"/>
<feature type="transmembrane region" description="Helical" evidence="12">
    <location>
        <begin position="71"/>
        <end position="89"/>
    </location>
</feature>
<keyword evidence="5" id="KW-0813">Transport</keyword>
<keyword evidence="8 12" id="KW-0812">Transmembrane</keyword>
<dbReference type="Proteomes" id="UP000202440">
    <property type="component" value="Chromosome"/>
</dbReference>
<keyword evidence="14" id="KW-1185">Reference proteome</keyword>
<protein>
    <recommendedName>
        <fullName evidence="4">Lipopolysaccharide export system permease protein LptF</fullName>
    </recommendedName>
</protein>
<feature type="transmembrane region" description="Helical" evidence="12">
    <location>
        <begin position="307"/>
        <end position="328"/>
    </location>
</feature>
<evidence type="ECO:0000313" key="14">
    <source>
        <dbReference type="Proteomes" id="UP000202440"/>
    </source>
</evidence>
<dbReference type="InterPro" id="IPR030922">
    <property type="entry name" value="LptF"/>
</dbReference>
<keyword evidence="7" id="KW-0997">Cell inner membrane</keyword>
<dbReference type="GO" id="GO:0015920">
    <property type="term" value="P:lipopolysaccharide transport"/>
    <property type="evidence" value="ECO:0007669"/>
    <property type="project" value="TreeGrafter"/>
</dbReference>
<comment type="subcellular location">
    <subcellularLocation>
        <location evidence="2">Cell inner membrane</location>
        <topology evidence="2">Multi-pass membrane protein</topology>
    </subcellularLocation>
</comment>
<evidence type="ECO:0000256" key="2">
    <source>
        <dbReference type="ARBA" id="ARBA00004429"/>
    </source>
</evidence>
<evidence type="ECO:0000256" key="10">
    <source>
        <dbReference type="ARBA" id="ARBA00023136"/>
    </source>
</evidence>
<dbReference type="NCBIfam" id="TIGR04407">
    <property type="entry name" value="LptF_YjgP"/>
    <property type="match status" value="1"/>
</dbReference>
<accession>A0A222FLN0</accession>
<evidence type="ECO:0000256" key="12">
    <source>
        <dbReference type="SAM" id="Phobius"/>
    </source>
</evidence>
<dbReference type="PANTHER" id="PTHR33529">
    <property type="entry name" value="SLR0882 PROTEIN-RELATED"/>
    <property type="match status" value="1"/>
</dbReference>
<evidence type="ECO:0000256" key="3">
    <source>
        <dbReference type="ARBA" id="ARBA00007725"/>
    </source>
</evidence>
<evidence type="ECO:0000256" key="6">
    <source>
        <dbReference type="ARBA" id="ARBA00022475"/>
    </source>
</evidence>
<dbReference type="EMBL" id="CP022530">
    <property type="protein sequence ID" value="ASP39927.1"/>
    <property type="molecule type" value="Genomic_DNA"/>
</dbReference>
<gene>
    <name evidence="13" type="primary">lptF</name>
    <name evidence="13" type="ORF">CHH28_15165</name>
</gene>
<feature type="transmembrane region" description="Helical" evidence="12">
    <location>
        <begin position="23"/>
        <end position="40"/>
    </location>
</feature>
<keyword evidence="10 12" id="KW-0472">Membrane</keyword>
<proteinExistence type="inferred from homology"/>
<sequence>MLSHIGNTRSGCLILFRYLARELFSSIVAVTVVLLLILMSGRLIRQLAEAAAGQVSLEIVFFTLLLRLPSFLEMVLPLALFIAILLAYGRLYADSEMTVLTATGFSHGRLLSYTMIPAGLMMAIVASLSLFASPWGAQKMESLYQKQAQLTEFELLIPGRFQSMKGGSRITYAQSLSDDKTEMQRVFIADGNTLLMAGRGTQYVSEETGSRYLELHNGRRYDLSAGGVEMQTLEFERYGVKIADEPDERRKLRQEAIPTLALLERDDVKSQAQFQWRLSLIIMVPIVTLMALPLARVNPRQGRFARLFPAIILFMVYISLMIAMTGMIEKGRLDPLVGMWPLHACYALIALTLWWWPEIKRRHKVRQL</sequence>
<dbReference type="GO" id="GO:0043190">
    <property type="term" value="C:ATP-binding cassette (ABC) transporter complex"/>
    <property type="evidence" value="ECO:0007669"/>
    <property type="project" value="InterPro"/>
</dbReference>
<dbReference type="AlphaFoldDB" id="A0A222FLN0"/>
<evidence type="ECO:0000256" key="5">
    <source>
        <dbReference type="ARBA" id="ARBA00022448"/>
    </source>
</evidence>
<dbReference type="GO" id="GO:0055085">
    <property type="term" value="P:transmembrane transport"/>
    <property type="evidence" value="ECO:0007669"/>
    <property type="project" value="InterPro"/>
</dbReference>
<keyword evidence="9 12" id="KW-1133">Transmembrane helix</keyword>
<evidence type="ECO:0000256" key="4">
    <source>
        <dbReference type="ARBA" id="ARBA00014213"/>
    </source>
</evidence>
<evidence type="ECO:0000313" key="13">
    <source>
        <dbReference type="EMBL" id="ASP39927.1"/>
    </source>
</evidence>
<dbReference type="PANTHER" id="PTHR33529:SF7">
    <property type="entry name" value="LIPOPOLYSACCHARIDE EXPORT SYSTEM PERMEASE PROTEIN LPTF"/>
    <property type="match status" value="1"/>
</dbReference>
<organism evidence="13 14">
    <name type="scientific">Bacterioplanes sanyensis</name>
    <dbReference type="NCBI Taxonomy" id="1249553"/>
    <lineage>
        <taxon>Bacteria</taxon>
        <taxon>Pseudomonadati</taxon>
        <taxon>Pseudomonadota</taxon>
        <taxon>Gammaproteobacteria</taxon>
        <taxon>Oceanospirillales</taxon>
        <taxon>Oceanospirillaceae</taxon>
        <taxon>Bacterioplanes</taxon>
    </lineage>
</organism>
<evidence type="ECO:0000256" key="8">
    <source>
        <dbReference type="ARBA" id="ARBA00022692"/>
    </source>
</evidence>
<feature type="transmembrane region" description="Helical" evidence="12">
    <location>
        <begin position="340"/>
        <end position="356"/>
    </location>
</feature>
<evidence type="ECO:0000256" key="9">
    <source>
        <dbReference type="ARBA" id="ARBA00022989"/>
    </source>
</evidence>
<comment type="subunit">
    <text evidence="11">Component of the lipopolysaccharide transport and assembly complex. The LptBFG transporter is composed of two ATP-binding proteins (LptB) and two transmembrane proteins (LptF and LptG).</text>
</comment>
<name>A0A222FLN0_9GAMM</name>
<dbReference type="OrthoDB" id="9778062at2"/>
<comment type="function">
    <text evidence="1">Part of the ABC transporter complex LptBFG involved in the translocation of lipopolysaccharide (LPS) from the inner membrane to the outer membrane.</text>
</comment>
<evidence type="ECO:0000256" key="11">
    <source>
        <dbReference type="ARBA" id="ARBA00026081"/>
    </source>
</evidence>
<feature type="transmembrane region" description="Helical" evidence="12">
    <location>
        <begin position="110"/>
        <end position="132"/>
    </location>
</feature>
<comment type="similarity">
    <text evidence="3">Belongs to the LptF/LptG family.</text>
</comment>
<evidence type="ECO:0000256" key="7">
    <source>
        <dbReference type="ARBA" id="ARBA00022519"/>
    </source>
</evidence>
<feature type="transmembrane region" description="Helical" evidence="12">
    <location>
        <begin position="274"/>
        <end position="295"/>
    </location>
</feature>
<keyword evidence="6" id="KW-1003">Cell membrane</keyword>
<dbReference type="InterPro" id="IPR005495">
    <property type="entry name" value="LptG/LptF_permease"/>
</dbReference>
<reference evidence="13 14" key="1">
    <citation type="submission" date="2017-07" db="EMBL/GenBank/DDBJ databases">
        <title>Annotated genome sequence of Bacterioplanes sanyensis isolated from Red Sea.</title>
        <authorList>
            <person name="Rehman Z.U."/>
        </authorList>
    </citation>
    <scope>NUCLEOTIDE SEQUENCE [LARGE SCALE GENOMIC DNA]</scope>
    <source>
        <strain evidence="13 14">NV9</strain>
    </source>
</reference>